<sequence length="402" mass="44575">MSPPHGKIVVRNLYKLFGSHPRQAMQRLNEGWDKQRLNRESGVIVGVNDVSFEVAEGEIFVLMGLSGSGKSTLIRLVNRLIEPTSGQVLIDGRDVSSMNRRELIELRRREMSMVFQSFALMPTRNVLDNAAFGLEVAGVGRAARERRATEVLEQVGLQGFATKRVDELSGGMQQRVGLARALAVDPSLIIMDEAFSALDPLIRREMQEILLGLQREHRRTVLFVSHDIEEALRIGSRIAIMEGGRMVQVGTPEELVAAPADDYVRHFFSTVDTSRFLVADQLKADSVPVYVHNGRAPEGCQVRRDLEAQDKHYAFVVDEQRSFRGSISLEKLALLTADDRPLSLEQSLLKPVAPVAPNLPLSDVIDRLISNEGPIPVVDDDGRYTGAITKGRLLSRLQGAQP</sequence>
<keyword evidence="11" id="KW-1185">Reference proteome</keyword>
<dbReference type="STRING" id="376489.A5892_08070"/>
<gene>
    <name evidence="10" type="ORF">A5892_08070</name>
</gene>
<protein>
    <recommendedName>
        <fullName evidence="7">Quaternary amine transport ATP-binding protein</fullName>
        <ecNumber evidence="7">7.6.2.9</ecNumber>
    </recommendedName>
</protein>
<reference evidence="10 11" key="1">
    <citation type="submission" date="2016-04" db="EMBL/GenBank/DDBJ databases">
        <title>Complete Genome Sequence of Halotalea alkalilenta IHB B 13600.</title>
        <authorList>
            <person name="Swarnkar M.K."/>
            <person name="Sharma A."/>
            <person name="Kaushal K."/>
            <person name="Soni R."/>
            <person name="Rana S."/>
            <person name="Singh A.K."/>
            <person name="Gulati A."/>
        </authorList>
    </citation>
    <scope>NUCLEOTIDE SEQUENCE [LARGE SCALE GENOMIC DNA]</scope>
    <source>
        <strain evidence="10 11">IHB B 13600</strain>
    </source>
</reference>
<keyword evidence="6" id="KW-0129">CBS domain</keyword>
<evidence type="ECO:0000256" key="3">
    <source>
        <dbReference type="ARBA" id="ARBA00022741"/>
    </source>
</evidence>
<keyword evidence="7" id="KW-0997">Cell inner membrane</keyword>
<dbReference type="GO" id="GO:0031460">
    <property type="term" value="P:glycine betaine transport"/>
    <property type="evidence" value="ECO:0007669"/>
    <property type="project" value="InterPro"/>
</dbReference>
<evidence type="ECO:0000256" key="7">
    <source>
        <dbReference type="RuleBase" id="RU369116"/>
    </source>
</evidence>
<name>A0A172YE87_9GAMM</name>
<dbReference type="NCBIfam" id="TIGR01186">
    <property type="entry name" value="proV"/>
    <property type="match status" value="1"/>
</dbReference>
<dbReference type="GO" id="GO:0006970">
    <property type="term" value="P:response to osmotic stress"/>
    <property type="evidence" value="ECO:0007669"/>
    <property type="project" value="UniProtKB-ARBA"/>
</dbReference>
<dbReference type="GO" id="GO:0005524">
    <property type="term" value="F:ATP binding"/>
    <property type="evidence" value="ECO:0007669"/>
    <property type="project" value="UniProtKB-UniRule"/>
</dbReference>
<evidence type="ECO:0000259" key="8">
    <source>
        <dbReference type="PROSITE" id="PS50893"/>
    </source>
</evidence>
<dbReference type="SUPFAM" id="SSF52540">
    <property type="entry name" value="P-loop containing nucleoside triphosphate hydrolases"/>
    <property type="match status" value="1"/>
</dbReference>
<dbReference type="Gene3D" id="3.10.580.10">
    <property type="entry name" value="CBS-domain"/>
    <property type="match status" value="1"/>
</dbReference>
<dbReference type="InterPro" id="IPR046342">
    <property type="entry name" value="CBS_dom_sf"/>
</dbReference>
<evidence type="ECO:0000256" key="6">
    <source>
        <dbReference type="PROSITE-ProRule" id="PRU00703"/>
    </source>
</evidence>
<dbReference type="Proteomes" id="UP000077875">
    <property type="component" value="Chromosome"/>
</dbReference>
<dbReference type="GO" id="GO:0016887">
    <property type="term" value="F:ATP hydrolysis activity"/>
    <property type="evidence" value="ECO:0007669"/>
    <property type="project" value="UniProtKB-UniRule"/>
</dbReference>
<dbReference type="Gene3D" id="3.40.50.300">
    <property type="entry name" value="P-loop containing nucleotide triphosphate hydrolases"/>
    <property type="match status" value="1"/>
</dbReference>
<evidence type="ECO:0000256" key="2">
    <source>
        <dbReference type="ARBA" id="ARBA00022448"/>
    </source>
</evidence>
<dbReference type="InterPro" id="IPR003593">
    <property type="entry name" value="AAA+_ATPase"/>
</dbReference>
<dbReference type="PANTHER" id="PTHR43869">
    <property type="entry name" value="GLYCINE BETAINE/PROLINE BETAINE TRANSPORT SYSTEM ATP-BINDING PROTEIN PROV"/>
    <property type="match status" value="1"/>
</dbReference>
<dbReference type="GO" id="GO:0006865">
    <property type="term" value="P:amino acid transport"/>
    <property type="evidence" value="ECO:0007669"/>
    <property type="project" value="UniProtKB-UniRule"/>
</dbReference>
<proteinExistence type="inferred from homology"/>
<dbReference type="InterPro" id="IPR000644">
    <property type="entry name" value="CBS_dom"/>
</dbReference>
<keyword evidence="4 7" id="KW-0067">ATP-binding</keyword>
<dbReference type="PROSITE" id="PS51371">
    <property type="entry name" value="CBS"/>
    <property type="match status" value="1"/>
</dbReference>
<evidence type="ECO:0000313" key="11">
    <source>
        <dbReference type="Proteomes" id="UP000077875"/>
    </source>
</evidence>
<dbReference type="SUPFAM" id="SSF54631">
    <property type="entry name" value="CBS-domain pair"/>
    <property type="match status" value="1"/>
</dbReference>
<dbReference type="GO" id="GO:0015418">
    <property type="term" value="F:ABC-type quaternary ammonium compound transporting activity"/>
    <property type="evidence" value="ECO:0007669"/>
    <property type="project" value="UniProtKB-EC"/>
</dbReference>
<dbReference type="EMBL" id="CP015243">
    <property type="protein sequence ID" value="ANF57426.1"/>
    <property type="molecule type" value="Genomic_DNA"/>
</dbReference>
<accession>A0A172YE87</accession>
<evidence type="ECO:0000256" key="1">
    <source>
        <dbReference type="ARBA" id="ARBA00005417"/>
    </source>
</evidence>
<evidence type="ECO:0000313" key="10">
    <source>
        <dbReference type="EMBL" id="ANF57426.1"/>
    </source>
</evidence>
<feature type="domain" description="ABC transporter" evidence="8">
    <location>
        <begin position="32"/>
        <end position="268"/>
    </location>
</feature>
<comment type="subunit">
    <text evidence="7">The complex is probably composed of two ATP-binding proteins, two transmembrane proteins and a solute-binding protein.</text>
</comment>
<dbReference type="PROSITE" id="PS00211">
    <property type="entry name" value="ABC_TRANSPORTER_1"/>
    <property type="match status" value="1"/>
</dbReference>
<dbReference type="PANTHER" id="PTHR43869:SF1">
    <property type="entry name" value="GLYCINE BETAINE_PROLINE BETAINE TRANSPORT SYSTEM ATP-BINDING PROTEIN PROV"/>
    <property type="match status" value="1"/>
</dbReference>
<dbReference type="KEGG" id="haa:A5892_08070"/>
<dbReference type="PROSITE" id="PS50893">
    <property type="entry name" value="ABC_TRANSPORTER_2"/>
    <property type="match status" value="1"/>
</dbReference>
<keyword evidence="7" id="KW-0472">Membrane</keyword>
<keyword evidence="3 7" id="KW-0547">Nucleotide-binding</keyword>
<dbReference type="FunFam" id="3.40.50.300:FF:000201">
    <property type="entry name" value="Glycine betaine/L-proline ABC transporter ATP-binding protein"/>
    <property type="match status" value="1"/>
</dbReference>
<dbReference type="CDD" id="cd03294">
    <property type="entry name" value="ABC_Pro_Gly_Betaine"/>
    <property type="match status" value="1"/>
</dbReference>
<dbReference type="InterPro" id="IPR005892">
    <property type="entry name" value="Gly-betaine_transp_ATP-bd"/>
</dbReference>
<dbReference type="RefSeq" id="WP_064122376.1">
    <property type="nucleotide sequence ID" value="NZ_CP015243.1"/>
</dbReference>
<comment type="catalytic activity">
    <reaction evidence="7">
        <text>a quaternary ammonium(out) + ATP + H2O = a quaternary ammonium(in) + ADP + phosphate + H(+)</text>
        <dbReference type="Rhea" id="RHEA:11036"/>
        <dbReference type="ChEBI" id="CHEBI:15377"/>
        <dbReference type="ChEBI" id="CHEBI:15378"/>
        <dbReference type="ChEBI" id="CHEBI:30616"/>
        <dbReference type="ChEBI" id="CHEBI:35267"/>
        <dbReference type="ChEBI" id="CHEBI:43474"/>
        <dbReference type="ChEBI" id="CHEBI:456216"/>
    </reaction>
</comment>
<dbReference type="Pfam" id="PF00571">
    <property type="entry name" value="CBS"/>
    <property type="match status" value="1"/>
</dbReference>
<evidence type="ECO:0000259" key="9">
    <source>
        <dbReference type="PROSITE" id="PS51371"/>
    </source>
</evidence>
<dbReference type="AlphaFoldDB" id="A0A172YE87"/>
<dbReference type="SMART" id="SM00382">
    <property type="entry name" value="AAA"/>
    <property type="match status" value="1"/>
</dbReference>
<dbReference type="InterPro" id="IPR003439">
    <property type="entry name" value="ABC_transporter-like_ATP-bd"/>
</dbReference>
<dbReference type="InterPro" id="IPR051921">
    <property type="entry name" value="ABC_osmolyte_uptake_ATP-bind"/>
</dbReference>
<feature type="domain" description="CBS" evidence="9">
    <location>
        <begin position="348"/>
        <end position="402"/>
    </location>
</feature>
<dbReference type="EC" id="7.6.2.9" evidence="7"/>
<keyword evidence="7" id="KW-1003">Cell membrane</keyword>
<keyword evidence="2 7" id="KW-0813">Transport</keyword>
<dbReference type="Pfam" id="PF00005">
    <property type="entry name" value="ABC_tran"/>
    <property type="match status" value="1"/>
</dbReference>
<comment type="similarity">
    <text evidence="1 7">Belongs to the ABC transporter superfamily.</text>
</comment>
<organism evidence="10 11">
    <name type="scientific">Halotalea alkalilenta</name>
    <dbReference type="NCBI Taxonomy" id="376489"/>
    <lineage>
        <taxon>Bacteria</taxon>
        <taxon>Pseudomonadati</taxon>
        <taxon>Pseudomonadota</taxon>
        <taxon>Gammaproteobacteria</taxon>
        <taxon>Oceanospirillales</taxon>
        <taxon>Halomonadaceae</taxon>
        <taxon>Halotalea</taxon>
    </lineage>
</organism>
<evidence type="ECO:0000256" key="4">
    <source>
        <dbReference type="ARBA" id="ARBA00022840"/>
    </source>
</evidence>
<dbReference type="GO" id="GO:0005886">
    <property type="term" value="C:plasma membrane"/>
    <property type="evidence" value="ECO:0007669"/>
    <property type="project" value="UniProtKB-SubCell"/>
</dbReference>
<dbReference type="InterPro" id="IPR017871">
    <property type="entry name" value="ABC_transporter-like_CS"/>
</dbReference>
<keyword evidence="5" id="KW-0029">Amino-acid transport</keyword>
<comment type="subcellular location">
    <subcellularLocation>
        <location evidence="7">Cell inner membrane</location>
        <topology evidence="7">Peripheral membrane protein</topology>
    </subcellularLocation>
</comment>
<evidence type="ECO:0000256" key="5">
    <source>
        <dbReference type="ARBA" id="ARBA00022970"/>
    </source>
</evidence>
<dbReference type="InterPro" id="IPR027417">
    <property type="entry name" value="P-loop_NTPase"/>
</dbReference>